<dbReference type="Proteomes" id="UP000327179">
    <property type="component" value="Chromosome"/>
</dbReference>
<evidence type="ECO:0000313" key="3">
    <source>
        <dbReference type="Proteomes" id="UP000327179"/>
    </source>
</evidence>
<dbReference type="EMBL" id="CP043311">
    <property type="protein sequence ID" value="QEY62990.1"/>
    <property type="molecule type" value="Genomic_DNA"/>
</dbReference>
<gene>
    <name evidence="2" type="ORF">FXN65_13235</name>
</gene>
<evidence type="ECO:0000259" key="1">
    <source>
        <dbReference type="Pfam" id="PF24886"/>
    </source>
</evidence>
<dbReference type="KEGG" id="plal:FXN65_13235"/>
<sequence length="67" mass="7326">MSTTVNLQDATLALFLAARIHGSDSAIKATAKRCAKLLPRSKRDLMFAIVDSAEPLQLVNYLAEHLD</sequence>
<dbReference type="RefSeq" id="WP_151133645.1">
    <property type="nucleotide sequence ID" value="NZ_CP043311.1"/>
</dbReference>
<feature type="domain" description="DUF7740" evidence="1">
    <location>
        <begin position="9"/>
        <end position="67"/>
    </location>
</feature>
<keyword evidence="3" id="KW-1185">Reference proteome</keyword>
<organism evidence="2 3">
    <name type="scientific">Metapseudomonas lalkuanensis</name>
    <dbReference type="NCBI Taxonomy" id="2604832"/>
    <lineage>
        <taxon>Bacteria</taxon>
        <taxon>Pseudomonadati</taxon>
        <taxon>Pseudomonadota</taxon>
        <taxon>Gammaproteobacteria</taxon>
        <taxon>Pseudomonadales</taxon>
        <taxon>Pseudomonadaceae</taxon>
        <taxon>Metapseudomonas</taxon>
    </lineage>
</organism>
<evidence type="ECO:0000313" key="2">
    <source>
        <dbReference type="EMBL" id="QEY62990.1"/>
    </source>
</evidence>
<accession>A0A5J6QK94</accession>
<dbReference type="InterPro" id="IPR056642">
    <property type="entry name" value="DUF7740"/>
</dbReference>
<dbReference type="AlphaFoldDB" id="A0A5J6QK94"/>
<dbReference type="Pfam" id="PF24886">
    <property type="entry name" value="DUF7740"/>
    <property type="match status" value="1"/>
</dbReference>
<reference evidence="2 3" key="1">
    <citation type="submission" date="2019-08" db="EMBL/GenBank/DDBJ databases">
        <title>Whole-genome Sequencing of e-waste polymer degrading bacterium Pseudomonas sp. strain PE08.</title>
        <authorList>
            <person name="Kirdat K."/>
            <person name="Debbarma P."/>
            <person name="Narawade N."/>
            <person name="Suyal D."/>
            <person name="Thorat V."/>
            <person name="Shouche Y."/>
            <person name="Goel R."/>
            <person name="Yadav A."/>
        </authorList>
    </citation>
    <scope>NUCLEOTIDE SEQUENCE [LARGE SCALE GENOMIC DNA]</scope>
    <source>
        <strain evidence="2 3">PE08</strain>
    </source>
</reference>
<proteinExistence type="predicted"/>
<name>A0A5J6QK94_9GAMM</name>
<protein>
    <recommendedName>
        <fullName evidence="1">DUF7740 domain-containing protein</fullName>
    </recommendedName>
</protein>